<protein>
    <submittedName>
        <fullName evidence="1">Uncharacterized protein</fullName>
    </submittedName>
</protein>
<organism evidence="1 2">
    <name type="scientific">Dreissena polymorpha</name>
    <name type="common">Zebra mussel</name>
    <name type="synonym">Mytilus polymorpha</name>
    <dbReference type="NCBI Taxonomy" id="45954"/>
    <lineage>
        <taxon>Eukaryota</taxon>
        <taxon>Metazoa</taxon>
        <taxon>Spiralia</taxon>
        <taxon>Lophotrochozoa</taxon>
        <taxon>Mollusca</taxon>
        <taxon>Bivalvia</taxon>
        <taxon>Autobranchia</taxon>
        <taxon>Heteroconchia</taxon>
        <taxon>Euheterodonta</taxon>
        <taxon>Imparidentia</taxon>
        <taxon>Neoheterodontei</taxon>
        <taxon>Myida</taxon>
        <taxon>Dreissenoidea</taxon>
        <taxon>Dreissenidae</taxon>
        <taxon>Dreissena</taxon>
    </lineage>
</organism>
<evidence type="ECO:0000313" key="2">
    <source>
        <dbReference type="Proteomes" id="UP000828390"/>
    </source>
</evidence>
<name>A0A9D4G9A2_DREPO</name>
<reference evidence="1" key="2">
    <citation type="submission" date="2020-11" db="EMBL/GenBank/DDBJ databases">
        <authorList>
            <person name="McCartney M.A."/>
            <person name="Auch B."/>
            <person name="Kono T."/>
            <person name="Mallez S."/>
            <person name="Becker A."/>
            <person name="Gohl D.M."/>
            <person name="Silverstein K.A.T."/>
            <person name="Koren S."/>
            <person name="Bechman K.B."/>
            <person name="Herman A."/>
            <person name="Abrahante J.E."/>
            <person name="Garbe J."/>
        </authorList>
    </citation>
    <scope>NUCLEOTIDE SEQUENCE</scope>
    <source>
        <strain evidence="1">Duluth1</strain>
        <tissue evidence="1">Whole animal</tissue>
    </source>
</reference>
<dbReference type="AlphaFoldDB" id="A0A9D4G9A2"/>
<dbReference type="EMBL" id="JAIWYP010000006">
    <property type="protein sequence ID" value="KAH3811181.1"/>
    <property type="molecule type" value="Genomic_DNA"/>
</dbReference>
<proteinExistence type="predicted"/>
<comment type="caution">
    <text evidence="1">The sequence shown here is derived from an EMBL/GenBank/DDBJ whole genome shotgun (WGS) entry which is preliminary data.</text>
</comment>
<sequence>MYDVVLQSCEYSCGGESQTHVSDLRSEILALDMTHMTILVENGSVELFEILRDTSIRILDLKNAECA</sequence>
<gene>
    <name evidence="1" type="ORF">DPMN_139587</name>
</gene>
<accession>A0A9D4G9A2</accession>
<reference evidence="1" key="1">
    <citation type="journal article" date="2019" name="bioRxiv">
        <title>The Genome of the Zebra Mussel, Dreissena polymorpha: A Resource for Invasive Species Research.</title>
        <authorList>
            <person name="McCartney M.A."/>
            <person name="Auch B."/>
            <person name="Kono T."/>
            <person name="Mallez S."/>
            <person name="Zhang Y."/>
            <person name="Obille A."/>
            <person name="Becker A."/>
            <person name="Abrahante J.E."/>
            <person name="Garbe J."/>
            <person name="Badalamenti J.P."/>
            <person name="Herman A."/>
            <person name="Mangelson H."/>
            <person name="Liachko I."/>
            <person name="Sullivan S."/>
            <person name="Sone E.D."/>
            <person name="Koren S."/>
            <person name="Silverstein K.A.T."/>
            <person name="Beckman K.B."/>
            <person name="Gohl D.M."/>
        </authorList>
    </citation>
    <scope>NUCLEOTIDE SEQUENCE</scope>
    <source>
        <strain evidence="1">Duluth1</strain>
        <tissue evidence="1">Whole animal</tissue>
    </source>
</reference>
<evidence type="ECO:0000313" key="1">
    <source>
        <dbReference type="EMBL" id="KAH3811181.1"/>
    </source>
</evidence>
<keyword evidence="2" id="KW-1185">Reference proteome</keyword>
<dbReference type="Proteomes" id="UP000828390">
    <property type="component" value="Unassembled WGS sequence"/>
</dbReference>